<keyword evidence="1" id="KW-0547">Nucleotide-binding</keyword>
<proteinExistence type="predicted"/>
<dbReference type="GO" id="GO:0005524">
    <property type="term" value="F:ATP binding"/>
    <property type="evidence" value="ECO:0007669"/>
    <property type="project" value="UniProtKB-UniRule"/>
</dbReference>
<sequence length="328" mass="37618">MMTHLIQFRVCDFFQVTKIIGEGSFGQVYGAFHVLTGAEVAIKVEMPPENGAHAILPYEAAVYKHLHGHAGIPSILWNGMDGGAHVMIMERLGANLEQLRRFCRGQLSLKTVCMLAEQMITRIEFAHSRGVIIRDVKPEHFAMGMGPHSNLVFLFDLGLAKMIFDPSTSAHIPRRDGREGFGTPRYVSANVHLGIEQSRRDDIYALGHTLLYLFHGKLPWQGIYAPSVPDKLSLIGKMKAGEALSELISRSPPEFMAYFNHCRALKFDELPDYKMLRGVFRERMKREDWTYDWKYDWLTPSELEKRTLLPEEYKFDEQYTKDDLMTFL</sequence>
<dbReference type="Gene3D" id="1.10.510.10">
    <property type="entry name" value="Transferase(Phosphotransferase) domain 1"/>
    <property type="match status" value="1"/>
</dbReference>
<keyword evidence="3" id="KW-0808">Transferase</keyword>
<protein>
    <submittedName>
        <fullName evidence="3">Casein kinase I</fullName>
    </submittedName>
</protein>
<keyword evidence="4" id="KW-1185">Reference proteome</keyword>
<accession>A0A1C7M505</accession>
<dbReference type="Proteomes" id="UP000092993">
    <property type="component" value="Unassembled WGS sequence"/>
</dbReference>
<dbReference type="STRING" id="5627.A0A1C7M505"/>
<feature type="domain" description="Protein kinase" evidence="2">
    <location>
        <begin position="14"/>
        <end position="328"/>
    </location>
</feature>
<name>A0A1C7M505_GRIFR</name>
<dbReference type="InterPro" id="IPR050235">
    <property type="entry name" value="CK1_Ser-Thr_kinase"/>
</dbReference>
<evidence type="ECO:0000256" key="1">
    <source>
        <dbReference type="PROSITE-ProRule" id="PRU10141"/>
    </source>
</evidence>
<dbReference type="InterPro" id="IPR017441">
    <property type="entry name" value="Protein_kinase_ATP_BS"/>
</dbReference>
<dbReference type="Pfam" id="PF00069">
    <property type="entry name" value="Pkinase"/>
    <property type="match status" value="1"/>
</dbReference>
<evidence type="ECO:0000313" key="4">
    <source>
        <dbReference type="Proteomes" id="UP000092993"/>
    </source>
</evidence>
<dbReference type="SUPFAM" id="SSF56112">
    <property type="entry name" value="Protein kinase-like (PK-like)"/>
    <property type="match status" value="1"/>
</dbReference>
<keyword evidence="3" id="KW-0418">Kinase</keyword>
<dbReference type="EMBL" id="LUGG01000010">
    <property type="protein sequence ID" value="OBZ71912.1"/>
    <property type="molecule type" value="Genomic_DNA"/>
</dbReference>
<dbReference type="InterPro" id="IPR000719">
    <property type="entry name" value="Prot_kinase_dom"/>
</dbReference>
<comment type="caution">
    <text evidence="3">The sequence shown here is derived from an EMBL/GenBank/DDBJ whole genome shotgun (WGS) entry which is preliminary data.</text>
</comment>
<dbReference type="GO" id="GO:0004672">
    <property type="term" value="F:protein kinase activity"/>
    <property type="evidence" value="ECO:0007669"/>
    <property type="project" value="InterPro"/>
</dbReference>
<dbReference type="PROSITE" id="PS00107">
    <property type="entry name" value="PROTEIN_KINASE_ATP"/>
    <property type="match status" value="1"/>
</dbReference>
<evidence type="ECO:0000313" key="3">
    <source>
        <dbReference type="EMBL" id="OBZ71912.1"/>
    </source>
</evidence>
<dbReference type="InterPro" id="IPR011009">
    <property type="entry name" value="Kinase-like_dom_sf"/>
</dbReference>
<gene>
    <name evidence="3" type="primary">KC1_0</name>
    <name evidence="3" type="ORF">A0H81_08265</name>
</gene>
<keyword evidence="1" id="KW-0067">ATP-binding</keyword>
<feature type="binding site" evidence="1">
    <location>
        <position position="43"/>
    </location>
    <ligand>
        <name>ATP</name>
        <dbReference type="ChEBI" id="CHEBI:30616"/>
    </ligand>
</feature>
<dbReference type="SMART" id="SM00220">
    <property type="entry name" value="S_TKc"/>
    <property type="match status" value="1"/>
</dbReference>
<dbReference type="AlphaFoldDB" id="A0A1C7M505"/>
<dbReference type="OMA" id="EFSAYHA"/>
<reference evidence="3 4" key="1">
    <citation type="submission" date="2016-03" db="EMBL/GenBank/DDBJ databases">
        <title>Whole genome sequencing of Grifola frondosa 9006-11.</title>
        <authorList>
            <person name="Min B."/>
            <person name="Park H."/>
            <person name="Kim J.-G."/>
            <person name="Cho H."/>
            <person name="Oh Y.-L."/>
            <person name="Kong W.-S."/>
            <person name="Choi I.-G."/>
        </authorList>
    </citation>
    <scope>NUCLEOTIDE SEQUENCE [LARGE SCALE GENOMIC DNA]</scope>
    <source>
        <strain evidence="3 4">9006-11</strain>
    </source>
</reference>
<dbReference type="CDD" id="cd14016">
    <property type="entry name" value="STKc_CK1"/>
    <property type="match status" value="1"/>
</dbReference>
<dbReference type="OrthoDB" id="3258886at2759"/>
<evidence type="ECO:0000259" key="2">
    <source>
        <dbReference type="PROSITE" id="PS50011"/>
    </source>
</evidence>
<organism evidence="3 4">
    <name type="scientific">Grifola frondosa</name>
    <name type="common">Maitake</name>
    <name type="synonym">Polyporus frondosus</name>
    <dbReference type="NCBI Taxonomy" id="5627"/>
    <lineage>
        <taxon>Eukaryota</taxon>
        <taxon>Fungi</taxon>
        <taxon>Dikarya</taxon>
        <taxon>Basidiomycota</taxon>
        <taxon>Agaricomycotina</taxon>
        <taxon>Agaricomycetes</taxon>
        <taxon>Polyporales</taxon>
        <taxon>Grifolaceae</taxon>
        <taxon>Grifola</taxon>
    </lineage>
</organism>
<dbReference type="PANTHER" id="PTHR11909">
    <property type="entry name" value="CASEIN KINASE-RELATED"/>
    <property type="match status" value="1"/>
</dbReference>
<dbReference type="PROSITE" id="PS50011">
    <property type="entry name" value="PROTEIN_KINASE_DOM"/>
    <property type="match status" value="1"/>
</dbReference>